<reference evidence="2" key="1">
    <citation type="submission" date="2020-12" db="EMBL/GenBank/DDBJ databases">
        <title>Metabolic potential, ecology and presence of endohyphal bacteria is reflected in genomic diversity of Mucoromycotina.</title>
        <authorList>
            <person name="Muszewska A."/>
            <person name="Okrasinska A."/>
            <person name="Steczkiewicz K."/>
            <person name="Drgas O."/>
            <person name="Orlowska M."/>
            <person name="Perlinska-Lenart U."/>
            <person name="Aleksandrzak-Piekarczyk T."/>
            <person name="Szatraj K."/>
            <person name="Zielenkiewicz U."/>
            <person name="Pilsyk S."/>
            <person name="Malc E."/>
            <person name="Mieczkowski P."/>
            <person name="Kruszewska J.S."/>
            <person name="Biernat P."/>
            <person name="Pawlowska J."/>
        </authorList>
    </citation>
    <scope>NUCLEOTIDE SEQUENCE</scope>
    <source>
        <strain evidence="2">WA0000017839</strain>
    </source>
</reference>
<evidence type="ECO:0000313" key="3">
    <source>
        <dbReference type="Proteomes" id="UP000603453"/>
    </source>
</evidence>
<feature type="region of interest" description="Disordered" evidence="1">
    <location>
        <begin position="613"/>
        <end position="643"/>
    </location>
</feature>
<comment type="caution">
    <text evidence="2">The sequence shown here is derived from an EMBL/GenBank/DDBJ whole genome shotgun (WGS) entry which is preliminary data.</text>
</comment>
<feature type="compositionally biased region" description="Low complexity" evidence="1">
    <location>
        <begin position="329"/>
        <end position="340"/>
    </location>
</feature>
<evidence type="ECO:0000256" key="1">
    <source>
        <dbReference type="SAM" id="MobiDB-lite"/>
    </source>
</evidence>
<dbReference type="InterPro" id="IPR043502">
    <property type="entry name" value="DNA/RNA_pol_sf"/>
</dbReference>
<name>A0A8H7QFI9_9FUNG</name>
<feature type="region of interest" description="Disordered" evidence="1">
    <location>
        <begin position="225"/>
        <end position="342"/>
    </location>
</feature>
<dbReference type="EMBL" id="JAEPRD010000543">
    <property type="protein sequence ID" value="KAG2190845.1"/>
    <property type="molecule type" value="Genomic_DNA"/>
</dbReference>
<accession>A0A8H7QFI9</accession>
<sequence length="893" mass="102118">MQQAQGESPQVFLSRLFEAADLADIQEEKLIHSRFRAGLLPALRTFCHEQSASSFDQWVKHADGWWNAHAPTPINLVKNPFVSAPAYSYSSGISHVNKSENEKSVRFLNDRVSTLKNIDGKTHKSNTKAYASEESPTMTALTAKLEVLDLHQLIPLMDSNETTHENVKQSMADSWKTDKGLKTFIKNIVQKVVETINSYQKNDYYFDNDAASPAEGYYIFRQYKQDNRPRNNYNDYYNNRNSYHPSGKRPHAYNQYHDHKKYPQPFYINQKPYDYSDNAHQGQPPSNHNPQQKGHQYQPGSPSNQNSHANNGSNTVQSYLNKDNSKYSNNYQNGPQQNGQLAEPNFYQKSNQITTQQLNLLNNDLYAVRLSAPSKVNIAPLSELTKTPQKNNLEPMDTDTYDAPGPSTLITQPYQPIALKAPILTNQAINLPTRENIIHNIDSNGNIVKNIKYNKTKIRRKITPLSERIAYDIMEDVLNRKVDVNVKDLLIAAPSQKKDLVKSVREKTKKTDPISLTLAFAEDDDVDTTAIYTEVYIGQFKIKAILDTGSAKTQAALGLIYDLIIGNNWLKRAKAKLNLEEKSQATKYTYADQINTVQNTPIGLVNLIVDNDTSEESDGNVSEKSDESDELLPESSDEESTADLYILEDTYGETSKIEKNDIIYMENDPEVPDNYLIKLQSAIYLSPYYKTNEPIHSTWQPASSYLKHNQDVLTIYLINNSDSTIELSAQEIIGELDVLNVDDIEEMECYRERKPTEEDFFHIEEVHDTPKGTMIEYEEKLSNKIDLTNVPTKIKQAYVKMMYNFDHIFDWNNDKIGNIDIMEHTIKLKSDAIPKRIRPYRISPLETESLKKELDKLLKLGIIEKGGYSNWLSLIIMLKKKDGSYRIVADFRY</sequence>
<feature type="compositionally biased region" description="Low complexity" evidence="1">
    <location>
        <begin position="230"/>
        <end position="241"/>
    </location>
</feature>
<evidence type="ECO:0000313" key="2">
    <source>
        <dbReference type="EMBL" id="KAG2190845.1"/>
    </source>
</evidence>
<proteinExistence type="predicted"/>
<dbReference type="Gene3D" id="3.10.10.10">
    <property type="entry name" value="HIV Type 1 Reverse Transcriptase, subunit A, domain 1"/>
    <property type="match status" value="1"/>
</dbReference>
<keyword evidence="3" id="KW-1185">Reference proteome</keyword>
<dbReference type="OrthoDB" id="2275032at2759"/>
<dbReference type="InterPro" id="IPR050951">
    <property type="entry name" value="Retrovirus_Pol_polyprotein"/>
</dbReference>
<evidence type="ECO:0008006" key="4">
    <source>
        <dbReference type="Google" id="ProtNLM"/>
    </source>
</evidence>
<dbReference type="SUPFAM" id="SSF56672">
    <property type="entry name" value="DNA/RNA polymerases"/>
    <property type="match status" value="1"/>
</dbReference>
<feature type="compositionally biased region" description="Polar residues" evidence="1">
    <location>
        <begin position="278"/>
        <end position="328"/>
    </location>
</feature>
<dbReference type="AlphaFoldDB" id="A0A8H7QFI9"/>
<dbReference type="Proteomes" id="UP000603453">
    <property type="component" value="Unassembled WGS sequence"/>
</dbReference>
<feature type="compositionally biased region" description="Acidic residues" evidence="1">
    <location>
        <begin position="626"/>
        <end position="641"/>
    </location>
</feature>
<dbReference type="PANTHER" id="PTHR37984:SF5">
    <property type="entry name" value="PROTEIN NYNRIN-LIKE"/>
    <property type="match status" value="1"/>
</dbReference>
<gene>
    <name evidence="2" type="ORF">INT47_011932</name>
</gene>
<organism evidence="2 3">
    <name type="scientific">Mucor saturninus</name>
    <dbReference type="NCBI Taxonomy" id="64648"/>
    <lineage>
        <taxon>Eukaryota</taxon>
        <taxon>Fungi</taxon>
        <taxon>Fungi incertae sedis</taxon>
        <taxon>Mucoromycota</taxon>
        <taxon>Mucoromycotina</taxon>
        <taxon>Mucoromycetes</taxon>
        <taxon>Mucorales</taxon>
        <taxon>Mucorineae</taxon>
        <taxon>Mucoraceae</taxon>
        <taxon>Mucor</taxon>
    </lineage>
</organism>
<protein>
    <recommendedName>
        <fullName evidence="4">Peptidase A2 domain-containing protein</fullName>
    </recommendedName>
</protein>
<dbReference type="PANTHER" id="PTHR37984">
    <property type="entry name" value="PROTEIN CBG26694"/>
    <property type="match status" value="1"/>
</dbReference>